<feature type="binding site" evidence="2">
    <location>
        <position position="185"/>
    </location>
    <ligand>
        <name>Mg(2+)</name>
        <dbReference type="ChEBI" id="CHEBI:18420"/>
    </ligand>
</feature>
<dbReference type="HAMAP" id="MF_01139">
    <property type="entry name" value="ISPT"/>
    <property type="match status" value="1"/>
</dbReference>
<dbReference type="EC" id="2.5.1.-" evidence="2"/>
<keyword evidence="2" id="KW-0479">Metal-binding</keyword>
<protein>
    <recommendedName>
        <fullName evidence="2">Isoprenyl transferase</fullName>
        <ecNumber evidence="2">2.5.1.-</ecNumber>
    </recommendedName>
</protein>
<dbReference type="PROSITE" id="PS01066">
    <property type="entry name" value="UPP_SYNTHASE"/>
    <property type="match status" value="1"/>
</dbReference>
<comment type="function">
    <text evidence="2">Catalyzes the condensation of isopentenyl diphosphate (IPP) with allylic pyrophosphates generating different type of terpenoids.</text>
</comment>
<dbReference type="OrthoDB" id="4191603at2"/>
<comment type="subunit">
    <text evidence="2">Homodimer.</text>
</comment>
<evidence type="ECO:0000256" key="1">
    <source>
        <dbReference type="ARBA" id="ARBA00022679"/>
    </source>
</evidence>
<feature type="binding site" evidence="2">
    <location>
        <position position="166"/>
    </location>
    <ligand>
        <name>substrate</name>
    </ligand>
</feature>
<comment type="similarity">
    <text evidence="2">Belongs to the UPP synthase family.</text>
</comment>
<feature type="binding site" evidence="2">
    <location>
        <position position="33"/>
    </location>
    <ligand>
        <name>substrate</name>
    </ligand>
</feature>
<dbReference type="Gene3D" id="3.40.1180.10">
    <property type="entry name" value="Decaprenyl diphosphate synthase-like"/>
    <property type="match status" value="1"/>
</dbReference>
<dbReference type="GO" id="GO:0016094">
    <property type="term" value="P:polyprenol biosynthetic process"/>
    <property type="evidence" value="ECO:0007669"/>
    <property type="project" value="TreeGrafter"/>
</dbReference>
<evidence type="ECO:0000256" key="2">
    <source>
        <dbReference type="HAMAP-Rule" id="MF_01139"/>
    </source>
</evidence>
<dbReference type="AlphaFoldDB" id="A0A1E5XWY0"/>
<feature type="binding site" evidence="2">
    <location>
        <begin position="172"/>
        <end position="174"/>
    </location>
    <ligand>
        <name>substrate</name>
    </ligand>
</feature>
<accession>A0A1E5XWY0</accession>
<feature type="binding site" evidence="2">
    <location>
        <position position="29"/>
    </location>
    <ligand>
        <name>substrate</name>
    </ligand>
</feature>
<feature type="binding site" evidence="2">
    <location>
        <position position="65"/>
    </location>
    <ligand>
        <name>substrate</name>
    </ligand>
</feature>
<keyword evidence="4" id="KW-1185">Reference proteome</keyword>
<comment type="cofactor">
    <cofactor evidence="2">
        <name>Mg(2+)</name>
        <dbReference type="ChEBI" id="CHEBI:18420"/>
    </cofactor>
    <text evidence="2">Binds 2 magnesium ions per subunit.</text>
</comment>
<evidence type="ECO:0000313" key="4">
    <source>
        <dbReference type="Proteomes" id="UP000095463"/>
    </source>
</evidence>
<gene>
    <name evidence="3" type="ORF">VW23_008370</name>
</gene>
<comment type="caution">
    <text evidence="3">The sequence shown here is derived from an EMBL/GenBank/DDBJ whole genome shotgun (WGS) entry which is preliminary data.</text>
</comment>
<keyword evidence="2" id="KW-0460">Magnesium</keyword>
<organism evidence="3 4">
    <name type="scientific">Devosia insulae DS-56</name>
    <dbReference type="NCBI Taxonomy" id="1116389"/>
    <lineage>
        <taxon>Bacteria</taxon>
        <taxon>Pseudomonadati</taxon>
        <taxon>Pseudomonadota</taxon>
        <taxon>Alphaproteobacteria</taxon>
        <taxon>Hyphomicrobiales</taxon>
        <taxon>Devosiaceae</taxon>
        <taxon>Devosia</taxon>
    </lineage>
</organism>
<dbReference type="GO" id="GO:0008834">
    <property type="term" value="F:ditrans,polycis-undecaprenyl-diphosphate synthase [(2E,6E)-farnesyl-diphosphate specific] activity"/>
    <property type="evidence" value="ECO:0007669"/>
    <property type="project" value="TreeGrafter"/>
</dbReference>
<feature type="binding site" evidence="2">
    <location>
        <position position="21"/>
    </location>
    <ligand>
        <name>substrate</name>
    </ligand>
</feature>
<dbReference type="Pfam" id="PF01255">
    <property type="entry name" value="Prenyltransf"/>
    <property type="match status" value="1"/>
</dbReference>
<feature type="binding site" evidence="2">
    <location>
        <position position="67"/>
    </location>
    <ligand>
        <name>substrate</name>
    </ligand>
</feature>
<keyword evidence="1 2" id="KW-0808">Transferase</keyword>
<dbReference type="PANTHER" id="PTHR10291">
    <property type="entry name" value="DEHYDRODOLICHYL DIPHOSPHATE SYNTHASE FAMILY MEMBER"/>
    <property type="match status" value="1"/>
</dbReference>
<evidence type="ECO:0000313" key="3">
    <source>
        <dbReference type="EMBL" id="OEO33082.1"/>
    </source>
</evidence>
<dbReference type="EMBL" id="LAJE02000034">
    <property type="protein sequence ID" value="OEO33082.1"/>
    <property type="molecule type" value="Genomic_DNA"/>
</dbReference>
<comment type="caution">
    <text evidence="2">Lacks conserved residue(s) required for the propagation of feature annotation.</text>
</comment>
<sequence length="227" mass="24719">MQTTPDHKLHVAIIMDGNGRWAEARGLPRPAGHQVGADTVRAIVRSAIARDIGALSLYAFSTYNWRRSEAEVAGMMALLRHFLLVEARQLRDANVRISILGRRDRLPLGLVKAIAAAERSTAACTGLHLRVAIDYSARDAILAAAAAGPEAIAAELGTEDVDFLIRTGGDQRLSDFMLWECAQAELYFTRVKWPDFGPAEFDTALAEYGTRVRSFGGNVEPVRAMAG</sequence>
<dbReference type="Proteomes" id="UP000095463">
    <property type="component" value="Unassembled WGS sequence"/>
</dbReference>
<name>A0A1E5XWY0_9HYPH</name>
<dbReference type="InterPro" id="IPR001441">
    <property type="entry name" value="UPP_synth-like"/>
</dbReference>
<dbReference type="CDD" id="cd00475">
    <property type="entry name" value="Cis_IPPS"/>
    <property type="match status" value="1"/>
</dbReference>
<dbReference type="PANTHER" id="PTHR10291:SF0">
    <property type="entry name" value="DEHYDRODOLICHYL DIPHOSPHATE SYNTHASE 2"/>
    <property type="match status" value="1"/>
</dbReference>
<feature type="binding site" evidence="2">
    <location>
        <begin position="17"/>
        <end position="20"/>
    </location>
    <ligand>
        <name>substrate</name>
    </ligand>
</feature>
<dbReference type="SUPFAM" id="SSF64005">
    <property type="entry name" value="Undecaprenyl diphosphate synthase"/>
    <property type="match status" value="1"/>
</dbReference>
<dbReference type="NCBIfam" id="TIGR00055">
    <property type="entry name" value="uppS"/>
    <property type="match status" value="1"/>
</dbReference>
<dbReference type="InterPro" id="IPR036424">
    <property type="entry name" value="UPP_synth-like_sf"/>
</dbReference>
<feature type="active site" description="Proton acceptor" evidence="2">
    <location>
        <position position="64"/>
    </location>
</feature>
<dbReference type="GO" id="GO:0000287">
    <property type="term" value="F:magnesium ion binding"/>
    <property type="evidence" value="ECO:0007669"/>
    <property type="project" value="UniProtKB-UniRule"/>
</dbReference>
<reference evidence="3 4" key="1">
    <citation type="journal article" date="2015" name="Genome Announc.">
        <title>Genome Assemblies of Three Soil-Associated Devosia species: D. insulae, D. limi, and D. soli.</title>
        <authorList>
            <person name="Hassan Y.I."/>
            <person name="Lepp D."/>
            <person name="Zhou T."/>
        </authorList>
    </citation>
    <scope>NUCLEOTIDE SEQUENCE [LARGE SCALE GENOMIC DNA]</scope>
    <source>
        <strain evidence="3 4">DS-56</strain>
    </source>
</reference>
<feature type="active site" evidence="2">
    <location>
        <position position="16"/>
    </location>
</feature>
<dbReference type="InterPro" id="IPR018520">
    <property type="entry name" value="UPP_synth-like_CS"/>
</dbReference>
<proteinExistence type="inferred from homology"/>
<dbReference type="GO" id="GO:0005829">
    <property type="term" value="C:cytosol"/>
    <property type="evidence" value="ECO:0007669"/>
    <property type="project" value="TreeGrafter"/>
</dbReference>
<feature type="binding site" evidence="2">
    <location>
        <position position="16"/>
    </location>
    <ligand>
        <name>Mg(2+)</name>
        <dbReference type="ChEBI" id="CHEBI:18420"/>
    </ligand>
</feature>
<dbReference type="RefSeq" id="WP_055880613.1">
    <property type="nucleotide sequence ID" value="NZ_LAJE02000034.1"/>
</dbReference>